<dbReference type="Proteomes" id="UP000825729">
    <property type="component" value="Unassembled WGS sequence"/>
</dbReference>
<dbReference type="EMBL" id="JAINDJ010000002">
    <property type="protein sequence ID" value="KAG9457063.1"/>
    <property type="molecule type" value="Genomic_DNA"/>
</dbReference>
<evidence type="ECO:0000256" key="1">
    <source>
        <dbReference type="SAM" id="Phobius"/>
    </source>
</evidence>
<reference evidence="3 4" key="1">
    <citation type="submission" date="2021-07" db="EMBL/GenBank/DDBJ databases">
        <title>The Aristolochia fimbriata genome: insights into angiosperm evolution, floral development and chemical biosynthesis.</title>
        <authorList>
            <person name="Jiao Y."/>
        </authorList>
    </citation>
    <scope>NUCLEOTIDE SEQUENCE [LARGE SCALE GENOMIC DNA]</scope>
    <source>
        <strain evidence="3">IBCAS-2021</strain>
        <tissue evidence="3">Leaf</tissue>
    </source>
</reference>
<evidence type="ECO:0000313" key="4">
    <source>
        <dbReference type="Proteomes" id="UP000825729"/>
    </source>
</evidence>
<keyword evidence="1" id="KW-0812">Transmembrane</keyword>
<keyword evidence="1" id="KW-1133">Transmembrane helix</keyword>
<feature type="transmembrane region" description="Helical" evidence="1">
    <location>
        <begin position="83"/>
        <end position="104"/>
    </location>
</feature>
<name>A0AAV7F7X0_ARIFI</name>
<keyword evidence="2" id="KW-0732">Signal</keyword>
<accession>A0AAV7F7X0</accession>
<keyword evidence="1" id="KW-0472">Membrane</keyword>
<feature type="signal peptide" evidence="2">
    <location>
        <begin position="1"/>
        <end position="22"/>
    </location>
</feature>
<evidence type="ECO:0000256" key="2">
    <source>
        <dbReference type="SAM" id="SignalP"/>
    </source>
</evidence>
<keyword evidence="4" id="KW-1185">Reference proteome</keyword>
<protein>
    <submittedName>
        <fullName evidence="3">Uncharacterized protein</fullName>
    </submittedName>
</protein>
<proteinExistence type="predicted"/>
<sequence length="105" mass="10227">MEMKNICFVFLIVAMVATAVHAAAPQAHAPAHAEADAHAPVHAEADAHAPVQTDAVANAPGGVVAHGPGGATAPGPAGASGSIVVAPIAGFLGASLLSLFAFYLQ</sequence>
<evidence type="ECO:0000313" key="3">
    <source>
        <dbReference type="EMBL" id="KAG9457063.1"/>
    </source>
</evidence>
<comment type="caution">
    <text evidence="3">The sequence shown here is derived from an EMBL/GenBank/DDBJ whole genome shotgun (WGS) entry which is preliminary data.</text>
</comment>
<gene>
    <name evidence="3" type="ORF">H6P81_001571</name>
</gene>
<feature type="chain" id="PRO_5043316691" evidence="2">
    <location>
        <begin position="23"/>
        <end position="105"/>
    </location>
</feature>
<dbReference type="AlphaFoldDB" id="A0AAV7F7X0"/>
<organism evidence="3 4">
    <name type="scientific">Aristolochia fimbriata</name>
    <name type="common">White veined hardy Dutchman's pipe vine</name>
    <dbReference type="NCBI Taxonomy" id="158543"/>
    <lineage>
        <taxon>Eukaryota</taxon>
        <taxon>Viridiplantae</taxon>
        <taxon>Streptophyta</taxon>
        <taxon>Embryophyta</taxon>
        <taxon>Tracheophyta</taxon>
        <taxon>Spermatophyta</taxon>
        <taxon>Magnoliopsida</taxon>
        <taxon>Magnoliidae</taxon>
        <taxon>Piperales</taxon>
        <taxon>Aristolochiaceae</taxon>
        <taxon>Aristolochia</taxon>
    </lineage>
</organism>